<dbReference type="AlphaFoldDB" id="I7GE52"/>
<name>I7GE52_MACFA</name>
<reference evidence="1" key="1">
    <citation type="journal article" date="2007" name="PLoS Biol.">
        <title>Rate of evolution in brain-expressed genes in humans and other primates.</title>
        <authorList>
            <person name="Wang H.-Y."/>
            <person name="Chien H.-C."/>
            <person name="Osada N."/>
            <person name="Hashimoto K."/>
            <person name="Sugano S."/>
            <person name="Gojobori T."/>
            <person name="Chou C.-K."/>
            <person name="Tsai S.-F."/>
            <person name="Wu C.-I."/>
            <person name="Shen C.-K.J."/>
        </authorList>
    </citation>
    <scope>NUCLEOTIDE SEQUENCE</scope>
</reference>
<sequence length="41" mass="4843">MKNEKFKDLRNDSKLCKLRTLVLETYTGESTNRILARTCHD</sequence>
<protein>
    <submittedName>
        <fullName evidence="1">Macaca fascicularis brain cDNA, clone: QmoA-11067</fullName>
    </submittedName>
</protein>
<organism evidence="1">
    <name type="scientific">Macaca fascicularis</name>
    <name type="common">Crab-eating macaque</name>
    <name type="synonym">Cynomolgus monkey</name>
    <dbReference type="NCBI Taxonomy" id="9541"/>
    <lineage>
        <taxon>Eukaryota</taxon>
        <taxon>Metazoa</taxon>
        <taxon>Chordata</taxon>
        <taxon>Craniata</taxon>
        <taxon>Vertebrata</taxon>
        <taxon>Euteleostomi</taxon>
        <taxon>Mammalia</taxon>
        <taxon>Eutheria</taxon>
        <taxon>Euarchontoglires</taxon>
        <taxon>Primates</taxon>
        <taxon>Haplorrhini</taxon>
        <taxon>Catarrhini</taxon>
        <taxon>Cercopithecidae</taxon>
        <taxon>Cercopithecinae</taxon>
        <taxon>Macaca</taxon>
    </lineage>
</organism>
<dbReference type="EMBL" id="AB173910">
    <property type="protein sequence ID" value="BAE90972.1"/>
    <property type="molecule type" value="mRNA"/>
</dbReference>
<evidence type="ECO:0000313" key="1">
    <source>
        <dbReference type="EMBL" id="BAE90972.1"/>
    </source>
</evidence>
<proteinExistence type="evidence at transcript level"/>
<accession>I7GE52</accession>